<sequence length="177" mass="18713">MAVAMSMASSSLCFSGVSRVNASTVRQGARIGGGSGSSWVARRTTVPRLRSSRSLKVIAGVADLGKEQQPVGEKFGRGFFLLLESLRKSVSQMGEKLGNAIALPEFKPQSEEELQLLTALKGRMVCAAAPLFFAAISQSAPVNTPLTVVASGMAKWLELYSGVLMMKNPGGNSTLYL</sequence>
<proteinExistence type="predicted"/>
<accession>A0A2R6XM97</accession>
<dbReference type="Proteomes" id="UP000244005">
    <property type="component" value="Unassembled WGS sequence"/>
</dbReference>
<gene>
    <name evidence="1" type="ORF">MARPO_0008s0035</name>
</gene>
<protein>
    <submittedName>
        <fullName evidence="1">Uncharacterized protein</fullName>
    </submittedName>
</protein>
<reference evidence="2" key="1">
    <citation type="journal article" date="2017" name="Cell">
        <title>Insights into land plant evolution garnered from the Marchantia polymorpha genome.</title>
        <authorList>
            <person name="Bowman J.L."/>
            <person name="Kohchi T."/>
            <person name="Yamato K.T."/>
            <person name="Jenkins J."/>
            <person name="Shu S."/>
            <person name="Ishizaki K."/>
            <person name="Yamaoka S."/>
            <person name="Nishihama R."/>
            <person name="Nakamura Y."/>
            <person name="Berger F."/>
            <person name="Adam C."/>
            <person name="Aki S.S."/>
            <person name="Althoff F."/>
            <person name="Araki T."/>
            <person name="Arteaga-Vazquez M.A."/>
            <person name="Balasubrmanian S."/>
            <person name="Barry K."/>
            <person name="Bauer D."/>
            <person name="Boehm C.R."/>
            <person name="Briginshaw L."/>
            <person name="Caballero-Perez J."/>
            <person name="Catarino B."/>
            <person name="Chen F."/>
            <person name="Chiyoda S."/>
            <person name="Chovatia M."/>
            <person name="Davies K.M."/>
            <person name="Delmans M."/>
            <person name="Demura T."/>
            <person name="Dierschke T."/>
            <person name="Dolan L."/>
            <person name="Dorantes-Acosta A.E."/>
            <person name="Eklund D.M."/>
            <person name="Florent S.N."/>
            <person name="Flores-Sandoval E."/>
            <person name="Fujiyama A."/>
            <person name="Fukuzawa H."/>
            <person name="Galik B."/>
            <person name="Grimanelli D."/>
            <person name="Grimwood J."/>
            <person name="Grossniklaus U."/>
            <person name="Hamada T."/>
            <person name="Haseloff J."/>
            <person name="Hetherington A.J."/>
            <person name="Higo A."/>
            <person name="Hirakawa Y."/>
            <person name="Hundley H.N."/>
            <person name="Ikeda Y."/>
            <person name="Inoue K."/>
            <person name="Inoue S.I."/>
            <person name="Ishida S."/>
            <person name="Jia Q."/>
            <person name="Kakita M."/>
            <person name="Kanazawa T."/>
            <person name="Kawai Y."/>
            <person name="Kawashima T."/>
            <person name="Kennedy M."/>
            <person name="Kinose K."/>
            <person name="Kinoshita T."/>
            <person name="Kohara Y."/>
            <person name="Koide E."/>
            <person name="Komatsu K."/>
            <person name="Kopischke S."/>
            <person name="Kubo M."/>
            <person name="Kyozuka J."/>
            <person name="Lagercrantz U."/>
            <person name="Lin S.S."/>
            <person name="Lindquist E."/>
            <person name="Lipzen A.M."/>
            <person name="Lu C.W."/>
            <person name="De Luna E."/>
            <person name="Martienssen R.A."/>
            <person name="Minamino N."/>
            <person name="Mizutani M."/>
            <person name="Mizutani M."/>
            <person name="Mochizuki N."/>
            <person name="Monte I."/>
            <person name="Mosher R."/>
            <person name="Nagasaki H."/>
            <person name="Nakagami H."/>
            <person name="Naramoto S."/>
            <person name="Nishitani K."/>
            <person name="Ohtani M."/>
            <person name="Okamoto T."/>
            <person name="Okumura M."/>
            <person name="Phillips J."/>
            <person name="Pollak B."/>
            <person name="Reinders A."/>
            <person name="Rovekamp M."/>
            <person name="Sano R."/>
            <person name="Sawa S."/>
            <person name="Schmid M.W."/>
            <person name="Shirakawa M."/>
            <person name="Solano R."/>
            <person name="Spunde A."/>
            <person name="Suetsugu N."/>
            <person name="Sugano S."/>
            <person name="Sugiyama A."/>
            <person name="Sun R."/>
            <person name="Suzuki Y."/>
            <person name="Takenaka M."/>
            <person name="Takezawa D."/>
            <person name="Tomogane H."/>
            <person name="Tsuzuki M."/>
            <person name="Ueda T."/>
            <person name="Umeda M."/>
            <person name="Ward J.M."/>
            <person name="Watanabe Y."/>
            <person name="Yazaki K."/>
            <person name="Yokoyama R."/>
            <person name="Yoshitake Y."/>
            <person name="Yotsui I."/>
            <person name="Zachgo S."/>
            <person name="Schmutz J."/>
        </authorList>
    </citation>
    <scope>NUCLEOTIDE SEQUENCE [LARGE SCALE GENOMIC DNA]</scope>
    <source>
        <strain evidence="2">Tak-1</strain>
    </source>
</reference>
<evidence type="ECO:0000313" key="1">
    <source>
        <dbReference type="EMBL" id="PTQ47248.1"/>
    </source>
</evidence>
<evidence type="ECO:0000313" key="2">
    <source>
        <dbReference type="Proteomes" id="UP000244005"/>
    </source>
</evidence>
<keyword evidence="2" id="KW-1185">Reference proteome</keyword>
<dbReference type="OrthoDB" id="2066at2759"/>
<dbReference type="AlphaFoldDB" id="A0A2R6XM97"/>
<organism evidence="1 2">
    <name type="scientific">Marchantia polymorpha</name>
    <name type="common">Common liverwort</name>
    <name type="synonym">Marchantia aquatica</name>
    <dbReference type="NCBI Taxonomy" id="3197"/>
    <lineage>
        <taxon>Eukaryota</taxon>
        <taxon>Viridiplantae</taxon>
        <taxon>Streptophyta</taxon>
        <taxon>Embryophyta</taxon>
        <taxon>Marchantiophyta</taxon>
        <taxon>Marchantiopsida</taxon>
        <taxon>Marchantiidae</taxon>
        <taxon>Marchantiales</taxon>
        <taxon>Marchantiaceae</taxon>
        <taxon>Marchantia</taxon>
    </lineage>
</organism>
<dbReference type="EMBL" id="KZ772680">
    <property type="protein sequence ID" value="PTQ47248.1"/>
    <property type="molecule type" value="Genomic_DNA"/>
</dbReference>
<name>A0A2R6XM97_MARPO</name>